<reference evidence="4 5" key="1">
    <citation type="submission" date="2021-05" db="EMBL/GenBank/DDBJ databases">
        <title>Fusibacter ferrireducens sp. nov., an anaerobic, sulfur- and Fe-reducing bacterium isolated from the mangrove sediment.</title>
        <authorList>
            <person name="Qiu D."/>
        </authorList>
    </citation>
    <scope>NUCLEOTIDE SEQUENCE [LARGE SCALE GENOMIC DNA]</scope>
    <source>
        <strain evidence="4 5">DSM 12116</strain>
    </source>
</reference>
<gene>
    <name evidence="4" type="ORF">KHM83_15310</name>
</gene>
<proteinExistence type="predicted"/>
<dbReference type="Proteomes" id="UP000746471">
    <property type="component" value="Unassembled WGS sequence"/>
</dbReference>
<dbReference type="PANTHER" id="PTHR43278:SF4">
    <property type="entry name" value="NAD(P)H-DEPENDENT FMN-CONTAINING OXIDOREDUCTASE YWQN-RELATED"/>
    <property type="match status" value="1"/>
</dbReference>
<dbReference type="InterPro" id="IPR005025">
    <property type="entry name" value="FMN_Rdtase-like_dom"/>
</dbReference>
<dbReference type="InterPro" id="IPR029039">
    <property type="entry name" value="Flavoprotein-like_sf"/>
</dbReference>
<dbReference type="EMBL" id="JAHBCL010000030">
    <property type="protein sequence ID" value="MBS7528053.1"/>
    <property type="molecule type" value="Genomic_DNA"/>
</dbReference>
<protein>
    <submittedName>
        <fullName evidence="4">Flavodoxin family protein</fullName>
    </submittedName>
</protein>
<sequence>MKRALIIMGSHKRHGNTHDLVSYLVEALFERDIQSDVLDINQLAIQHCLDCGHCTKHYASCVIADDMKKVYNAFKQANYIIFASPVYFNGVTSKLKTLVDRCQMIFMCHFSHSKSFRTLPGKGAIISIAGAEAYPDQFLGSENSLGLVFKNLDMPLAYHMKLSGTDNCAVLDREVDIREALAEMISALEA</sequence>
<accession>A0ABS5PSB0</accession>
<comment type="caution">
    <text evidence="4">The sequence shown here is derived from an EMBL/GenBank/DDBJ whole genome shotgun (WGS) entry which is preliminary data.</text>
</comment>
<dbReference type="RefSeq" id="WP_213237915.1">
    <property type="nucleotide sequence ID" value="NZ_JAHBCL010000030.1"/>
</dbReference>
<keyword evidence="1" id="KW-0285">Flavoprotein</keyword>
<keyword evidence="5" id="KW-1185">Reference proteome</keyword>
<evidence type="ECO:0000256" key="1">
    <source>
        <dbReference type="ARBA" id="ARBA00022630"/>
    </source>
</evidence>
<dbReference type="SUPFAM" id="SSF52218">
    <property type="entry name" value="Flavoproteins"/>
    <property type="match status" value="1"/>
</dbReference>
<dbReference type="Gene3D" id="3.40.50.360">
    <property type="match status" value="1"/>
</dbReference>
<evidence type="ECO:0000259" key="3">
    <source>
        <dbReference type="Pfam" id="PF03358"/>
    </source>
</evidence>
<evidence type="ECO:0000313" key="5">
    <source>
        <dbReference type="Proteomes" id="UP000746471"/>
    </source>
</evidence>
<keyword evidence="2" id="KW-0288">FMN</keyword>
<dbReference type="PANTHER" id="PTHR43278">
    <property type="entry name" value="NAD(P)H-DEPENDENT FMN-CONTAINING OXIDOREDUCTASE YWQN-RELATED"/>
    <property type="match status" value="1"/>
</dbReference>
<dbReference type="InterPro" id="IPR051796">
    <property type="entry name" value="ISF_SsuE-like"/>
</dbReference>
<feature type="domain" description="NADPH-dependent FMN reductase-like" evidence="3">
    <location>
        <begin position="4"/>
        <end position="129"/>
    </location>
</feature>
<evidence type="ECO:0000313" key="4">
    <source>
        <dbReference type="EMBL" id="MBS7528053.1"/>
    </source>
</evidence>
<dbReference type="Pfam" id="PF03358">
    <property type="entry name" value="FMN_red"/>
    <property type="match status" value="1"/>
</dbReference>
<evidence type="ECO:0000256" key="2">
    <source>
        <dbReference type="ARBA" id="ARBA00022643"/>
    </source>
</evidence>
<name>A0ABS5PSB0_9FIRM</name>
<organism evidence="4 5">
    <name type="scientific">Fusibacter paucivorans</name>
    <dbReference type="NCBI Taxonomy" id="76009"/>
    <lineage>
        <taxon>Bacteria</taxon>
        <taxon>Bacillati</taxon>
        <taxon>Bacillota</taxon>
        <taxon>Clostridia</taxon>
        <taxon>Eubacteriales</taxon>
        <taxon>Eubacteriales Family XII. Incertae Sedis</taxon>
        <taxon>Fusibacter</taxon>
    </lineage>
</organism>